<dbReference type="InterPro" id="IPR006440">
    <property type="entry name" value="Doc"/>
</dbReference>
<reference evidence="2" key="1">
    <citation type="submission" date="2024-07" db="EMBL/GenBank/DDBJ databases">
        <title>Complete genome sequence of Verrucomicrobiaceae bacterium NT6N.</title>
        <authorList>
            <person name="Huang C."/>
            <person name="Takami H."/>
            <person name="Hamasaki K."/>
        </authorList>
    </citation>
    <scope>NUCLEOTIDE SEQUENCE</scope>
    <source>
        <strain evidence="2">NT6N</strain>
    </source>
</reference>
<dbReference type="GO" id="GO:0016301">
    <property type="term" value="F:kinase activity"/>
    <property type="evidence" value="ECO:0007669"/>
    <property type="project" value="InterPro"/>
</dbReference>
<dbReference type="InterPro" id="IPR036597">
    <property type="entry name" value="Fido-like_dom_sf"/>
</dbReference>
<dbReference type="PANTHER" id="PTHR39426:SF1">
    <property type="entry name" value="HOMOLOGY TO DEATH-ON-CURING PROTEIN OF PHAGE P1"/>
    <property type="match status" value="1"/>
</dbReference>
<dbReference type="EMBL" id="AP026866">
    <property type="protein sequence ID" value="BDS08719.1"/>
    <property type="molecule type" value="Genomic_DNA"/>
</dbReference>
<dbReference type="NCBIfam" id="TIGR01550">
    <property type="entry name" value="DOC_P1"/>
    <property type="match status" value="1"/>
</dbReference>
<gene>
    <name evidence="2" type="primary">doc</name>
    <name evidence="2" type="ORF">NT6N_37590</name>
</gene>
<dbReference type="InterPro" id="IPR053737">
    <property type="entry name" value="Type_II_TA_Toxin"/>
</dbReference>
<feature type="domain" description="Fido" evidence="1">
    <location>
        <begin position="7"/>
        <end position="128"/>
    </location>
</feature>
<dbReference type="AlphaFoldDB" id="A0AAT9FS51"/>
<evidence type="ECO:0000313" key="2">
    <source>
        <dbReference type="EMBL" id="BDS08719.1"/>
    </source>
</evidence>
<dbReference type="SUPFAM" id="SSF140931">
    <property type="entry name" value="Fic-like"/>
    <property type="match status" value="1"/>
</dbReference>
<name>A0AAT9FS51_9BACT</name>
<organism evidence="2">
    <name type="scientific">Oceaniferula spumae</name>
    <dbReference type="NCBI Taxonomy" id="2979115"/>
    <lineage>
        <taxon>Bacteria</taxon>
        <taxon>Pseudomonadati</taxon>
        <taxon>Verrucomicrobiota</taxon>
        <taxon>Verrucomicrobiia</taxon>
        <taxon>Verrucomicrobiales</taxon>
        <taxon>Verrucomicrobiaceae</taxon>
        <taxon>Oceaniferula</taxon>
    </lineage>
</organism>
<evidence type="ECO:0000259" key="1">
    <source>
        <dbReference type="PROSITE" id="PS51459"/>
    </source>
</evidence>
<accession>A0AAT9FS51</accession>
<dbReference type="InterPro" id="IPR003812">
    <property type="entry name" value="Fido"/>
</dbReference>
<dbReference type="PROSITE" id="PS51459">
    <property type="entry name" value="FIDO"/>
    <property type="match status" value="1"/>
</dbReference>
<protein>
    <submittedName>
        <fullName evidence="2">Death-on-curing protein</fullName>
    </submittedName>
</protein>
<dbReference type="PIRSF" id="PIRSF018297">
    <property type="entry name" value="Doc"/>
    <property type="match status" value="1"/>
</dbReference>
<dbReference type="Gene3D" id="1.20.120.1870">
    <property type="entry name" value="Fic/DOC protein, Fido domain"/>
    <property type="match status" value="1"/>
</dbReference>
<dbReference type="PANTHER" id="PTHR39426">
    <property type="entry name" value="HOMOLOGY TO DEATH-ON-CURING PROTEIN OF PHAGE P1"/>
    <property type="match status" value="1"/>
</dbReference>
<sequence length="130" mass="14153">MGNTIHPSLEQILRIHQAVLAKDGGSDGIREMNLLESALAAPRATFGGAPIMTDPVEIAAAYLYYLCNNHPFVDGNKRVALATCLVFLKINGVSPKPDSSEWERLVIDVASSAIDRALTTERLRLLLDTH</sequence>
<dbReference type="KEGG" id="osu:NT6N_37590"/>
<dbReference type="Pfam" id="PF02661">
    <property type="entry name" value="Fic"/>
    <property type="match status" value="1"/>
</dbReference>
<proteinExistence type="predicted"/>